<dbReference type="PIRSF" id="PIRSF017349">
    <property type="entry name" value="UCP017349"/>
    <property type="match status" value="1"/>
</dbReference>
<accession>A0A1J5R5B6</accession>
<gene>
    <name evidence="1" type="ORF">GALL_332470</name>
</gene>
<proteinExistence type="predicted"/>
<name>A0A1J5R5B6_9ZZZZ</name>
<dbReference type="InterPro" id="IPR014487">
    <property type="entry name" value="DUF3151"/>
</dbReference>
<evidence type="ECO:0000313" key="1">
    <source>
        <dbReference type="EMBL" id="OIQ84915.1"/>
    </source>
</evidence>
<dbReference type="AlphaFoldDB" id="A0A1J5R5B6"/>
<protein>
    <recommendedName>
        <fullName evidence="2">DUF3151 domain-containing protein</fullName>
    </recommendedName>
</protein>
<dbReference type="Pfam" id="PF11349">
    <property type="entry name" value="DUF3151"/>
    <property type="match status" value="1"/>
</dbReference>
<evidence type="ECO:0008006" key="2">
    <source>
        <dbReference type="Google" id="ProtNLM"/>
    </source>
</evidence>
<dbReference type="EMBL" id="MLJW01000581">
    <property type="protein sequence ID" value="OIQ84915.1"/>
    <property type="molecule type" value="Genomic_DNA"/>
</dbReference>
<organism evidence="1">
    <name type="scientific">mine drainage metagenome</name>
    <dbReference type="NCBI Taxonomy" id="410659"/>
    <lineage>
        <taxon>unclassified sequences</taxon>
        <taxon>metagenomes</taxon>
        <taxon>ecological metagenomes</taxon>
    </lineage>
</organism>
<sequence>MTGEHHHDLLDPEPTLLPADHPDVLARAELAAGTDAVTVLTAHPASSYLWAAFSRGALGTGTPEGALAAYAYARTGYHRGLDALRKAGWRGHGPIPPHHVPNQGFLLSVLALEQAAAAIGEIDEAERCERLLLNSGTTAAEVAGLLL</sequence>
<comment type="caution">
    <text evidence="1">The sequence shown here is derived from an EMBL/GenBank/DDBJ whole genome shotgun (WGS) entry which is preliminary data.</text>
</comment>
<reference evidence="1" key="1">
    <citation type="submission" date="2016-10" db="EMBL/GenBank/DDBJ databases">
        <title>Sequence of Gallionella enrichment culture.</title>
        <authorList>
            <person name="Poehlein A."/>
            <person name="Muehling M."/>
            <person name="Daniel R."/>
        </authorList>
    </citation>
    <scope>NUCLEOTIDE SEQUENCE</scope>
</reference>